<feature type="compositionally biased region" description="Polar residues" evidence="1">
    <location>
        <begin position="178"/>
        <end position="190"/>
    </location>
</feature>
<sequence>MRSCTSLAEVETCLLRFWKVLRSREARPARGDDGSTEMFVNETFIALYNIMTRSANLQQRTWRRSILTRDYLKRFGTPYLPASKQVPSFFRSPQYRVMLKQRSTTMSSLDCDQRLYQTGSPSSRPPYPVSSTSLRMRNYGPRVKLPEGLYNDSQDQRRSSVSSSTESTKSPSYDERNSGSAPHQSGSLRGSSAVGRNESLLRTELGKGHDPAEDLSVLRRVLPLLLQLGGPPTGDPGQAAHAVVVLGMAIQAGVAQEDWAAVPVDSNGRDYLPERRKGSLPIKRSQEGRRRGAFMEGSDSREEGSVQMTAGSERQLEGSSDRPSSSTDSGWKRKPASFSLAAVRDVADAHAAASVLQLFQFGPRYLSMLLLGLALLGLNPGPDWLNLATQAVLETLHKMTGKQAASVVHAYALFGFKPPEGIFQELVHQLQQKMDELLPSQQALLIQDLAKLGFVPQPAWQRAFVMKSVPKLSGLDSRRLAGIIDAMIAMRYVPPPWWLDTLYRSSLAVLHEAKREDVAALLYSLCRMGATPPPGWVHETLMQARGVRKWPPPPGPARPPSSSRAASYQSTGHDSTHAVQAAAEVGPGSRATTEGHSTTTMSGSPDVAVAVAEESNGPVRITPDSKSGGRTASMLNRPNQPTILESSSSSSPMSSNQSSYSADQEGRSLGTGASMMLPQQPQHKLSSLSASQSTASQSTVSPSAADDGSSHHLTPTTQDSSGGDRTQPSPVMLPGSSSSLPQQQELSALGAPSLVRLMYVIARLREDKRVAPHLPWATKQLQYLLKSQVTKPGKPTSKDHQKATAKSGPLSNASELQGLQTGALRRKQAAAISSQSVSAQPATASSSSSTGNKLSYSQQQDAVLHLSPQLLVDLLYIMAEFGYLPPHGPKAPIVHFLMDRLQNLLPGLSTNNMTTIMVCIAVLRLEVSVEWCAAFFSHFKASLRLFRPQELANVLTAADHLDLYPGDEVLRAVEGRLAGFSIVDLAMFVRKIDQAGGRPHKKSRTVSSAIEAQTDANEHSDADMGTVVWLPVLKKAAKRIFTSKA</sequence>
<feature type="region of interest" description="Disordered" evidence="1">
    <location>
        <begin position="997"/>
        <end position="1017"/>
    </location>
</feature>
<dbReference type="InterPro" id="IPR039715">
    <property type="entry name" value="ZCCHC10"/>
</dbReference>
<feature type="compositionally biased region" description="Low complexity" evidence="1">
    <location>
        <begin position="685"/>
        <end position="705"/>
    </location>
</feature>
<feature type="compositionally biased region" description="Low complexity" evidence="1">
    <location>
        <begin position="159"/>
        <end position="171"/>
    </location>
</feature>
<dbReference type="EMBL" id="BEGY01000103">
    <property type="protein sequence ID" value="GAX83627.1"/>
    <property type="molecule type" value="Genomic_DNA"/>
</dbReference>
<evidence type="ECO:0000256" key="1">
    <source>
        <dbReference type="SAM" id="MobiDB-lite"/>
    </source>
</evidence>
<comment type="caution">
    <text evidence="2">The sequence shown here is derived from an EMBL/GenBank/DDBJ whole genome shotgun (WGS) entry which is preliminary data.</text>
</comment>
<feature type="compositionally biased region" description="Low complexity" evidence="1">
    <location>
        <begin position="646"/>
        <end position="661"/>
    </location>
</feature>
<keyword evidence="3" id="KW-1185">Reference proteome</keyword>
<proteinExistence type="predicted"/>
<reference evidence="2 3" key="1">
    <citation type="submission" date="2017-08" db="EMBL/GenBank/DDBJ databases">
        <title>Acidophilic green algal genome provides insights into adaptation to an acidic environment.</title>
        <authorList>
            <person name="Hirooka S."/>
            <person name="Hirose Y."/>
            <person name="Kanesaki Y."/>
            <person name="Higuchi S."/>
            <person name="Fujiwara T."/>
            <person name="Onuma R."/>
            <person name="Era A."/>
            <person name="Ohbayashi R."/>
            <person name="Uzuka A."/>
            <person name="Nozaki H."/>
            <person name="Yoshikawa H."/>
            <person name="Miyagishima S.Y."/>
        </authorList>
    </citation>
    <scope>NUCLEOTIDE SEQUENCE [LARGE SCALE GENOMIC DNA]</scope>
    <source>
        <strain evidence="2 3">NIES-2499</strain>
    </source>
</reference>
<dbReference type="OrthoDB" id="10682649at2759"/>
<dbReference type="AlphaFoldDB" id="A0A250XKP1"/>
<evidence type="ECO:0000313" key="2">
    <source>
        <dbReference type="EMBL" id="GAX83627.1"/>
    </source>
</evidence>
<organism evidence="2 3">
    <name type="scientific">Chlamydomonas eustigma</name>
    <dbReference type="NCBI Taxonomy" id="1157962"/>
    <lineage>
        <taxon>Eukaryota</taxon>
        <taxon>Viridiplantae</taxon>
        <taxon>Chlorophyta</taxon>
        <taxon>core chlorophytes</taxon>
        <taxon>Chlorophyceae</taxon>
        <taxon>CS clade</taxon>
        <taxon>Chlamydomonadales</taxon>
        <taxon>Chlamydomonadaceae</taxon>
        <taxon>Chlamydomonas</taxon>
    </lineage>
</organism>
<feature type="compositionally biased region" description="Pro residues" evidence="1">
    <location>
        <begin position="550"/>
        <end position="559"/>
    </location>
</feature>
<feature type="compositionally biased region" description="Polar residues" evidence="1">
    <location>
        <begin position="711"/>
        <end position="729"/>
    </location>
</feature>
<accession>A0A250XKP1</accession>
<dbReference type="PANTHER" id="PTHR13491:SF0">
    <property type="entry name" value="ZINC FINGER CCHC DOMAIN-CONTAINING PROTEIN 10"/>
    <property type="match status" value="1"/>
</dbReference>
<feature type="compositionally biased region" description="Polar residues" evidence="1">
    <location>
        <begin position="1005"/>
        <end position="1015"/>
    </location>
</feature>
<feature type="compositionally biased region" description="Polar residues" evidence="1">
    <location>
        <begin position="590"/>
        <end position="603"/>
    </location>
</feature>
<feature type="region of interest" description="Disordered" evidence="1">
    <location>
        <begin position="547"/>
        <end position="742"/>
    </location>
</feature>
<gene>
    <name evidence="2" type="ORF">CEUSTIGMA_g11051.t1</name>
</gene>
<feature type="compositionally biased region" description="Basic and acidic residues" evidence="1">
    <location>
        <begin position="267"/>
        <end position="277"/>
    </location>
</feature>
<dbReference type="Proteomes" id="UP000232323">
    <property type="component" value="Unassembled WGS sequence"/>
</dbReference>
<dbReference type="PANTHER" id="PTHR13491">
    <property type="entry name" value="ZCCHC10 PROTEIN"/>
    <property type="match status" value="1"/>
</dbReference>
<evidence type="ECO:0000313" key="3">
    <source>
        <dbReference type="Proteomes" id="UP000232323"/>
    </source>
</evidence>
<protein>
    <submittedName>
        <fullName evidence="2">Uncharacterized protein</fullName>
    </submittedName>
</protein>
<feature type="region of interest" description="Disordered" evidence="1">
    <location>
        <begin position="114"/>
        <end position="193"/>
    </location>
</feature>
<name>A0A250XKP1_9CHLO</name>
<feature type="region of interest" description="Disordered" evidence="1">
    <location>
        <begin position="790"/>
        <end position="814"/>
    </location>
</feature>
<feature type="region of interest" description="Disordered" evidence="1">
    <location>
        <begin position="265"/>
        <end position="333"/>
    </location>
</feature>
<feature type="compositionally biased region" description="Polar residues" evidence="1">
    <location>
        <begin position="624"/>
        <end position="645"/>
    </location>
</feature>